<protein>
    <submittedName>
        <fullName evidence="3">Interactor of little elongation complex ELL subunit 1</fullName>
    </submittedName>
</protein>
<feature type="region of interest" description="Disordered" evidence="1">
    <location>
        <begin position="1045"/>
        <end position="1064"/>
    </location>
</feature>
<dbReference type="Pfam" id="PF25817">
    <property type="entry name" value="ICE1_C"/>
    <property type="match status" value="1"/>
</dbReference>
<dbReference type="PANTHER" id="PTHR11852">
    <property type="entry name" value="PLATELET-ACTIVATING FACTOR ACETYLHYDROLASE"/>
    <property type="match status" value="1"/>
</dbReference>
<feature type="compositionally biased region" description="Polar residues" evidence="1">
    <location>
        <begin position="1365"/>
        <end position="1379"/>
    </location>
</feature>
<feature type="region of interest" description="Disordered" evidence="1">
    <location>
        <begin position="245"/>
        <end position="266"/>
    </location>
</feature>
<dbReference type="InterPro" id="IPR057881">
    <property type="entry name" value="ICE1_C"/>
</dbReference>
<feature type="compositionally biased region" description="Basic residues" evidence="1">
    <location>
        <begin position="373"/>
        <end position="385"/>
    </location>
</feature>
<dbReference type="Proteomes" id="UP000018468">
    <property type="component" value="Linkage group LG11"/>
</dbReference>
<keyword evidence="4" id="KW-1185">Reference proteome</keyword>
<dbReference type="GeneTree" id="ENSGT00950000183199"/>
<organism evidence="3 4">
    <name type="scientific">Lepisosteus oculatus</name>
    <name type="common">Spotted gar</name>
    <dbReference type="NCBI Taxonomy" id="7918"/>
    <lineage>
        <taxon>Eukaryota</taxon>
        <taxon>Metazoa</taxon>
        <taxon>Chordata</taxon>
        <taxon>Craniata</taxon>
        <taxon>Vertebrata</taxon>
        <taxon>Euteleostomi</taxon>
        <taxon>Actinopterygii</taxon>
        <taxon>Neopterygii</taxon>
        <taxon>Holostei</taxon>
        <taxon>Semionotiformes</taxon>
        <taxon>Lepisosteidae</taxon>
        <taxon>Lepisosteus</taxon>
    </lineage>
</organism>
<evidence type="ECO:0000313" key="4">
    <source>
        <dbReference type="Proteomes" id="UP000018468"/>
    </source>
</evidence>
<feature type="compositionally biased region" description="Polar residues" evidence="1">
    <location>
        <begin position="990"/>
        <end position="1010"/>
    </location>
</feature>
<dbReference type="Ensembl" id="ENSLOCT00000010722.1">
    <property type="protein sequence ID" value="ENSLOCP00000010707.1"/>
    <property type="gene ID" value="ENSLOCG00000008797.1"/>
</dbReference>
<dbReference type="STRING" id="7918.ENSLOCP00000010707"/>
<feature type="region of interest" description="Disordered" evidence="1">
    <location>
        <begin position="306"/>
        <end position="328"/>
    </location>
</feature>
<dbReference type="Bgee" id="ENSLOCG00000008797">
    <property type="expression patterns" value="Expressed in bone element and 13 other cell types or tissues"/>
</dbReference>
<feature type="region of interest" description="Disordered" evidence="1">
    <location>
        <begin position="933"/>
        <end position="965"/>
    </location>
</feature>
<feature type="region of interest" description="Disordered" evidence="1">
    <location>
        <begin position="504"/>
        <end position="525"/>
    </location>
</feature>
<evidence type="ECO:0000313" key="3">
    <source>
        <dbReference type="Ensembl" id="ENSLOCP00000010707.1"/>
    </source>
</evidence>
<dbReference type="eggNOG" id="ENOG502QX8H">
    <property type="taxonomic scope" value="Eukaryota"/>
</dbReference>
<feature type="compositionally biased region" description="Acidic residues" evidence="1">
    <location>
        <begin position="1027"/>
        <end position="1038"/>
    </location>
</feature>
<feature type="region of interest" description="Disordered" evidence="1">
    <location>
        <begin position="738"/>
        <end position="852"/>
    </location>
</feature>
<feature type="region of interest" description="Disordered" evidence="1">
    <location>
        <begin position="357"/>
        <end position="388"/>
    </location>
</feature>
<sequence length="1949" mass="216564">MMPGENHSQAAGIASDATAGTCQNCNALQQNLNEYVATLLALKQKIIDTDHLLMEYQEKCDELQKAQRETSSLHHQLDELFLKLTPLEKQNEEFEAMKSELEEKRSSLKLCQQTLLESESLKEEIRKTESVKKQLEDKVKKLEDAGEKQGQELKQLKMEKNMLEKELDKTQSSLKLCQQMRLDYENQKEEISKTESVKKQLEDKVKKLEETRASQSQEIKQLKMEKNMLEKDLQKTQFNLEKLEEENRQKDVRSASVQTNTPEETGVKIDQTKVRMLLQELWMCLEPSSQISQATDRQHFPFKETGLHRRTSNPHPCVQPTLSKSPLKHQIQNTQPLFHRSPSEDLQCYEPIRFQSNSSKSPVLPVPESAGTMHKKGKRKRKRYSGKSEEDVHIEAVVSEESKELTVNDNVNEQLEFLSNKEKEHSPLIRGDIEEVLECFKPLPPVLSPLNLSLPNSEDSLFGYMSDSSAEEKGVRFCDVTKEKDKTLSEKSDPSCMKEYYEGEIPSSLPKSGHEHPTQNAGLSLGNNLTVSPTVPQISDETVPCGSLDICNEYHTSGHKDNGSNLLSPECQQINTENLTFSVPTEETRYPEVPSHKEASQCSVLENEEPKQNNGKLNSLQCEKDIVDECPVSLPDCLVKDSLSEEHLSPNDTENSNTEYMEIEQSKQEVSEMDTECSLAGETEIHKKQPSSPLCTAERKLQETDKTDIVCSIRDDREVCSAQDMLFQTAPANADCKEKESTGSCSRVSVKLQEHSETEEQFTKYNTTEQEPESETEQTVLKDSADGSLPKHESLGELNSCEESCKKVNSEHTEEERFVDYLKVQTSASDSTKNIISPQNNSSLSDDEMEQTKRKITVDVMENCHVLQKRETTEPSVKQNIDTLIESAPSSDITQCVKGEMMSTDKGTVEGPLCGLPVDSDKGLCEFQETESEKISELDSSNPESLQHDAECPRGTDRGVPLGSDLSILDEHSSAQNLFKDADNADKEAINQTCSNGNPNVSKNDMSSVEQKVKDEKIMKESRLNDSLEETDSSDDQEGCILQRKVKTSQRAESHDSNEKANTVLHSHQDFTKLEDPLPEDVKVTSNESESQSISVMSKNTFPSLGDNSDIQQCVSTGGINTDVPKGNEQVDESEPESTLKISGTCLFDNDIKTSNDCEVTGDEKDLNESKACGLANILLESRNITEANNLSSGIPKLPSQSVLESESDTHHGYEKCNESALCKVTEAVFVNAPECINRNGEIAKPEVCPLSAVKTVTSNDSAVPDCTRPQPFSAEDGVKRKIIHADPPAQATADTPLSPKPSPESIKKVRSKMGPPLPPLLQPLPATPPASRKRLSPSKSSSSRLFCPSPVDEQVSSVKEKPATSITSPLSNEPNNSPFWATPSPSDVCKSRVVSSPLQFCATTPKHALPVPGRLPPSALASSTSSNLPQENSVRILDSMYPELSARAITLNILRGNVCLNRGMPGTGNAAPRSANQISGFKSINSSTTAFTKTGKACESEGSSFQHPSDNSEICDSGLLGKPKQAGKRVSVLLPRSAKRLRLDNDSPVPEKTILPFPSCENSTELLDGESRLRNQGQNLQSVEKEADVKKIPSHNPPEAILNALKKIENTCFDLLPVIRSHIHVGKIPQVPVLRDEEREVIHGFCVVNKHLAEDLLSSILTKMKSEKNTLESNHLQALCRVYVGICRQQGDLERARVFAYSILKEDFPDSAKMILFITATWSNIFSFPGLINKSIQALAKQRAEGEVLQCLTAYLGWEKSPPCDIIKLLSSTLIVLQMGVNMKFQDNERHGEDLSPCVWEYVFALELLCSHQNWTWIHDIFLSRELWPIMDKWVKQGPVVKHIHDITVAAVLRLIGRVGQMGLRQRAVVSVKNVAKVINTFCRHANAEGVPWGVQLAAVYAIYDLAPSNPKEALEALAAWREATTRPVPPAVTSCIMQIGFMLRQMK</sequence>
<dbReference type="PANTHER" id="PTHR11852:SF4">
    <property type="entry name" value="LITTLE ELONGATION COMPLEX SUBUNIT 1"/>
    <property type="match status" value="1"/>
</dbReference>
<reference evidence="4" key="1">
    <citation type="submission" date="2011-12" db="EMBL/GenBank/DDBJ databases">
        <title>The Draft Genome of Lepisosteus oculatus.</title>
        <authorList>
            <consortium name="The Broad Institute Genome Assembly &amp; Analysis Group"/>
            <consortium name="Computational R&amp;D Group"/>
            <consortium name="and Sequencing Platform"/>
            <person name="Di Palma F."/>
            <person name="Alfoldi J."/>
            <person name="Johnson J."/>
            <person name="Berlin A."/>
            <person name="Gnerre S."/>
            <person name="Jaffe D."/>
            <person name="MacCallum I."/>
            <person name="Young S."/>
            <person name="Walker B.J."/>
            <person name="Lander E.S."/>
            <person name="Lindblad-Toh K."/>
        </authorList>
    </citation>
    <scope>NUCLEOTIDE SEQUENCE [LARGE SCALE GENOMIC DNA]</scope>
</reference>
<dbReference type="EMBL" id="AHAT01020202">
    <property type="status" value="NOT_ANNOTATED_CDS"/>
    <property type="molecule type" value="Genomic_DNA"/>
</dbReference>
<dbReference type="GeneID" id="102695083"/>
<dbReference type="InParanoid" id="W5MQP8"/>
<feature type="compositionally biased region" description="Basic and acidic residues" evidence="1">
    <location>
        <begin position="946"/>
        <end position="957"/>
    </location>
</feature>
<feature type="compositionally biased region" description="Basic and acidic residues" evidence="1">
    <location>
        <begin position="752"/>
        <end position="762"/>
    </location>
</feature>
<accession>W5MQP8</accession>
<dbReference type="CTD" id="23379"/>
<proteinExistence type="predicted"/>
<reference evidence="3" key="3">
    <citation type="submission" date="2025-09" db="UniProtKB">
        <authorList>
            <consortium name="Ensembl"/>
        </authorList>
    </citation>
    <scope>IDENTIFICATION</scope>
</reference>
<feature type="region of interest" description="Disordered" evidence="1">
    <location>
        <begin position="1289"/>
        <end position="1379"/>
    </location>
</feature>
<feature type="compositionally biased region" description="Pro residues" evidence="1">
    <location>
        <begin position="1316"/>
        <end position="1329"/>
    </location>
</feature>
<evidence type="ECO:0000259" key="2">
    <source>
        <dbReference type="Pfam" id="PF25817"/>
    </source>
</evidence>
<feature type="compositionally biased region" description="Polar residues" evidence="1">
    <location>
        <begin position="824"/>
        <end position="844"/>
    </location>
</feature>
<feature type="compositionally biased region" description="Basic and acidic residues" evidence="1">
    <location>
        <begin position="1011"/>
        <end position="1026"/>
    </location>
</feature>
<dbReference type="OrthoDB" id="2238957at2759"/>
<name>W5MQP8_LEPOC</name>
<feature type="region of interest" description="Disordered" evidence="1">
    <location>
        <begin position="990"/>
        <end position="1040"/>
    </location>
</feature>
<dbReference type="HOGENOM" id="CLU_243911_0_0_1"/>
<reference evidence="3" key="2">
    <citation type="submission" date="2025-08" db="UniProtKB">
        <authorList>
            <consortium name="Ensembl"/>
        </authorList>
    </citation>
    <scope>IDENTIFICATION</scope>
</reference>
<feature type="domain" description="Little elongation complex subunit 1 C-terminal" evidence="2">
    <location>
        <begin position="1752"/>
        <end position="1941"/>
    </location>
</feature>
<dbReference type="KEGG" id="loc:102695083"/>
<feature type="compositionally biased region" description="Basic and acidic residues" evidence="1">
    <location>
        <begin position="803"/>
        <end position="820"/>
    </location>
</feature>
<feature type="compositionally biased region" description="Basic and acidic residues" evidence="1">
    <location>
        <begin position="783"/>
        <end position="795"/>
    </location>
</feature>
<feature type="compositionally biased region" description="Low complexity" evidence="1">
    <location>
        <begin position="1338"/>
        <end position="1351"/>
    </location>
</feature>
<feature type="compositionally biased region" description="Basic and acidic residues" evidence="1">
    <location>
        <begin position="1050"/>
        <end position="1059"/>
    </location>
</feature>
<evidence type="ECO:0000256" key="1">
    <source>
        <dbReference type="SAM" id="MobiDB-lite"/>
    </source>
</evidence>